<evidence type="ECO:0000256" key="7">
    <source>
        <dbReference type="RuleBase" id="RU003639"/>
    </source>
</evidence>
<evidence type="ECO:0000256" key="2">
    <source>
        <dbReference type="ARBA" id="ARBA00008472"/>
    </source>
</evidence>
<reference evidence="9 10" key="1">
    <citation type="submission" date="2014-07" db="EMBL/GenBank/DDBJ databases">
        <title>Biosystematic studies on Modestobacter strains isolated from extreme hyper-arid desert soil and from historic building.</title>
        <authorList>
            <person name="Bukarasam K."/>
            <person name="Bull A."/>
            <person name="Girard G."/>
            <person name="van Wezel G."/>
            <person name="Goodfellow M."/>
        </authorList>
    </citation>
    <scope>NUCLEOTIDE SEQUENCE [LARGE SCALE GENOMIC DNA]</scope>
    <source>
        <strain evidence="9 10">KNN45-2b</strain>
    </source>
</reference>
<accession>A0A098Y9J8</accession>
<evidence type="ECO:0000256" key="8">
    <source>
        <dbReference type="SAM" id="Phobius"/>
    </source>
</evidence>
<dbReference type="PANTHER" id="PTHR11058:SF9">
    <property type="entry name" value="NADH-UBIQUINONE OXIDOREDUCTASE CHAIN 3"/>
    <property type="match status" value="1"/>
</dbReference>
<keyword evidence="6 8" id="KW-0472">Membrane</keyword>
<evidence type="ECO:0000256" key="6">
    <source>
        <dbReference type="ARBA" id="ARBA00023136"/>
    </source>
</evidence>
<dbReference type="Gene3D" id="1.20.58.1610">
    <property type="entry name" value="NADH:ubiquinone/plastoquinone oxidoreductase, chain 3"/>
    <property type="match status" value="1"/>
</dbReference>
<feature type="transmembrane region" description="Helical" evidence="8">
    <location>
        <begin position="80"/>
        <end position="99"/>
    </location>
</feature>
<dbReference type="OrthoDB" id="9791970at2"/>
<comment type="caution">
    <text evidence="9">The sequence shown here is derived from an EMBL/GenBank/DDBJ whole genome shotgun (WGS) entry which is preliminary data.</text>
</comment>
<dbReference type="InterPro" id="IPR038430">
    <property type="entry name" value="NDAH_ubi_oxred_su3_sf"/>
</dbReference>
<evidence type="ECO:0000256" key="4">
    <source>
        <dbReference type="ARBA" id="ARBA00022692"/>
    </source>
</evidence>
<evidence type="ECO:0000313" key="9">
    <source>
        <dbReference type="EMBL" id="KGH47528.1"/>
    </source>
</evidence>
<keyword evidence="10" id="KW-1185">Reference proteome</keyword>
<comment type="function">
    <text evidence="7">NDH-1 shuttles electrons from NADH, via FMN and iron-sulfur (Fe-S) centers, to quinones in the respiratory chain.</text>
</comment>
<dbReference type="GO" id="GO:0005886">
    <property type="term" value="C:plasma membrane"/>
    <property type="evidence" value="ECO:0007669"/>
    <property type="project" value="UniProtKB-SubCell"/>
</dbReference>
<sequence length="107" mass="11949">MLGLAVGGVLLAYLLHRRTAVAPDAVATLPFLSGWRPAEHALSRFEARYYPMTLLFLAFDVEMLYMYPWATVVASIGTSAIVEMFVLLGVLMTGVLWAWREGALRWT</sequence>
<keyword evidence="5 8" id="KW-1133">Transmembrane helix</keyword>
<evidence type="ECO:0000256" key="1">
    <source>
        <dbReference type="ARBA" id="ARBA00004370"/>
    </source>
</evidence>
<dbReference type="EMBL" id="JPMX01000021">
    <property type="protein sequence ID" value="KGH47528.1"/>
    <property type="molecule type" value="Genomic_DNA"/>
</dbReference>
<name>A0A098Y9J8_9ACTN</name>
<evidence type="ECO:0000313" key="10">
    <source>
        <dbReference type="Proteomes" id="UP000029713"/>
    </source>
</evidence>
<gene>
    <name evidence="9" type="ORF">IN07_06460</name>
</gene>
<dbReference type="EC" id="7.1.1.-" evidence="7"/>
<dbReference type="Proteomes" id="UP000029713">
    <property type="component" value="Unassembled WGS sequence"/>
</dbReference>
<dbReference type="GO" id="GO:0008137">
    <property type="term" value="F:NADH dehydrogenase (ubiquinone) activity"/>
    <property type="evidence" value="ECO:0007669"/>
    <property type="project" value="InterPro"/>
</dbReference>
<dbReference type="STRING" id="1522368.IN07_06460"/>
<protein>
    <recommendedName>
        <fullName evidence="7">NADH-quinone oxidoreductase subunit</fullName>
        <ecNumber evidence="7">7.1.1.-</ecNumber>
    </recommendedName>
</protein>
<comment type="catalytic activity">
    <reaction evidence="7">
        <text>a quinone + NADH + 5 H(+)(in) = a quinol + NAD(+) + 4 H(+)(out)</text>
        <dbReference type="Rhea" id="RHEA:57888"/>
        <dbReference type="ChEBI" id="CHEBI:15378"/>
        <dbReference type="ChEBI" id="CHEBI:24646"/>
        <dbReference type="ChEBI" id="CHEBI:57540"/>
        <dbReference type="ChEBI" id="CHEBI:57945"/>
        <dbReference type="ChEBI" id="CHEBI:132124"/>
    </reaction>
</comment>
<keyword evidence="4 7" id="KW-0812">Transmembrane</keyword>
<dbReference type="AlphaFoldDB" id="A0A098Y9J8"/>
<dbReference type="GO" id="GO:0030964">
    <property type="term" value="C:NADH dehydrogenase complex"/>
    <property type="evidence" value="ECO:0007669"/>
    <property type="project" value="TreeGrafter"/>
</dbReference>
<keyword evidence="7" id="KW-0874">Quinone</keyword>
<dbReference type="Pfam" id="PF00507">
    <property type="entry name" value="Oxidored_q4"/>
    <property type="match status" value="1"/>
</dbReference>
<organism evidence="9 10">
    <name type="scientific">Modestobacter caceresii</name>
    <dbReference type="NCBI Taxonomy" id="1522368"/>
    <lineage>
        <taxon>Bacteria</taxon>
        <taxon>Bacillati</taxon>
        <taxon>Actinomycetota</taxon>
        <taxon>Actinomycetes</taxon>
        <taxon>Geodermatophilales</taxon>
        <taxon>Geodermatophilaceae</taxon>
        <taxon>Modestobacter</taxon>
    </lineage>
</organism>
<comment type="subcellular location">
    <subcellularLocation>
        <location evidence="7">Cell membrane</location>
        <topology evidence="7">Multi-pass membrane protein</topology>
    </subcellularLocation>
    <subcellularLocation>
        <location evidence="1">Membrane</location>
    </subcellularLocation>
</comment>
<feature type="transmembrane region" description="Helical" evidence="8">
    <location>
        <begin position="47"/>
        <end position="68"/>
    </location>
</feature>
<dbReference type="GO" id="GO:0048038">
    <property type="term" value="F:quinone binding"/>
    <property type="evidence" value="ECO:0007669"/>
    <property type="project" value="UniProtKB-KW"/>
</dbReference>
<keyword evidence="3" id="KW-0813">Transport</keyword>
<evidence type="ECO:0000256" key="5">
    <source>
        <dbReference type="ARBA" id="ARBA00022989"/>
    </source>
</evidence>
<evidence type="ECO:0000256" key="3">
    <source>
        <dbReference type="ARBA" id="ARBA00022448"/>
    </source>
</evidence>
<proteinExistence type="inferred from homology"/>
<keyword evidence="7" id="KW-0520">NAD</keyword>
<dbReference type="InterPro" id="IPR000440">
    <property type="entry name" value="NADH_UbQ/plastoQ_OxRdtase_su3"/>
</dbReference>
<comment type="similarity">
    <text evidence="2 7">Belongs to the complex I subunit 3 family.</text>
</comment>
<dbReference type="PANTHER" id="PTHR11058">
    <property type="entry name" value="NADH-UBIQUINONE OXIDOREDUCTASE CHAIN 3"/>
    <property type="match status" value="1"/>
</dbReference>